<comment type="subcellular location">
    <subcellularLocation>
        <location evidence="1">Cytoplasm</location>
    </subcellularLocation>
</comment>
<dbReference type="SUPFAM" id="SSF50677">
    <property type="entry name" value="ValRS/IleRS/LeuRS editing domain"/>
    <property type="match status" value="1"/>
</dbReference>
<dbReference type="FunFam" id="3.40.50.620:FF:000020">
    <property type="entry name" value="Valine--tRNA ligase, mitochondrial"/>
    <property type="match status" value="1"/>
</dbReference>
<dbReference type="CDD" id="cd00817">
    <property type="entry name" value="ValRS_core"/>
    <property type="match status" value="1"/>
</dbReference>
<dbReference type="GO" id="GO:0004832">
    <property type="term" value="F:valine-tRNA ligase activity"/>
    <property type="evidence" value="ECO:0007669"/>
    <property type="project" value="UniProtKB-EC"/>
</dbReference>
<evidence type="ECO:0000313" key="16">
    <source>
        <dbReference type="EMBL" id="KAF7389269.1"/>
    </source>
</evidence>
<feature type="domain" description="Methionyl/Valyl/Leucyl/Isoleucyl-tRNA synthetase anticodon-binding" evidence="15">
    <location>
        <begin position="816"/>
        <end position="965"/>
    </location>
</feature>
<evidence type="ECO:0000256" key="5">
    <source>
        <dbReference type="ARBA" id="ARBA00022598"/>
    </source>
</evidence>
<dbReference type="SUPFAM" id="SSF52374">
    <property type="entry name" value="Nucleotidylyl transferase"/>
    <property type="match status" value="1"/>
</dbReference>
<dbReference type="Pfam" id="PF08264">
    <property type="entry name" value="Anticodon_1"/>
    <property type="match status" value="1"/>
</dbReference>
<evidence type="ECO:0000256" key="4">
    <source>
        <dbReference type="ARBA" id="ARBA00022490"/>
    </source>
</evidence>
<evidence type="ECO:0000256" key="9">
    <source>
        <dbReference type="ARBA" id="ARBA00023146"/>
    </source>
</evidence>
<feature type="transmembrane region" description="Helical" evidence="13">
    <location>
        <begin position="12"/>
        <end position="35"/>
    </location>
</feature>
<keyword evidence="17" id="KW-1185">Reference proteome</keyword>
<keyword evidence="9 12" id="KW-0030">Aminoacyl-tRNA synthetase</keyword>
<keyword evidence="13" id="KW-1133">Transmembrane helix</keyword>
<dbReference type="FunFam" id="3.90.740.10:FF:000005">
    <property type="entry name" value="Valine--tRNA ligase, mitochondrial"/>
    <property type="match status" value="1"/>
</dbReference>
<dbReference type="CDD" id="cd07962">
    <property type="entry name" value="Anticodon_Ia_Val"/>
    <property type="match status" value="1"/>
</dbReference>
<dbReference type="EC" id="6.1.1.9" evidence="3"/>
<dbReference type="PANTHER" id="PTHR11946:SF109">
    <property type="entry name" value="VALINE--TRNA LIGASE"/>
    <property type="match status" value="1"/>
</dbReference>
<dbReference type="InterPro" id="IPR002300">
    <property type="entry name" value="aa-tRNA-synth_Ia"/>
</dbReference>
<evidence type="ECO:0000259" key="14">
    <source>
        <dbReference type="Pfam" id="PF00133"/>
    </source>
</evidence>
<evidence type="ECO:0000313" key="17">
    <source>
        <dbReference type="Proteomes" id="UP000614350"/>
    </source>
</evidence>
<dbReference type="AlphaFoldDB" id="A0A834MZB0"/>
<dbReference type="InterPro" id="IPR002303">
    <property type="entry name" value="Valyl-tRNA_ligase"/>
</dbReference>
<dbReference type="Gene3D" id="3.90.740.10">
    <property type="entry name" value="Valyl/Leucyl/Isoleucyl-tRNA synthetase, editing domain"/>
    <property type="match status" value="1"/>
</dbReference>
<dbReference type="InterPro" id="IPR014729">
    <property type="entry name" value="Rossmann-like_a/b/a_fold"/>
</dbReference>
<comment type="caution">
    <text evidence="16">The sequence shown here is derived from an EMBL/GenBank/DDBJ whole genome shotgun (WGS) entry which is preliminary data.</text>
</comment>
<dbReference type="NCBIfam" id="TIGR00422">
    <property type="entry name" value="valS"/>
    <property type="match status" value="1"/>
</dbReference>
<evidence type="ECO:0000256" key="1">
    <source>
        <dbReference type="ARBA" id="ARBA00004496"/>
    </source>
</evidence>
<proteinExistence type="inferred from homology"/>
<dbReference type="GO" id="GO:0005829">
    <property type="term" value="C:cytosol"/>
    <property type="evidence" value="ECO:0007669"/>
    <property type="project" value="TreeGrafter"/>
</dbReference>
<dbReference type="Proteomes" id="UP000614350">
    <property type="component" value="Unassembled WGS sequence"/>
</dbReference>
<evidence type="ECO:0000256" key="13">
    <source>
        <dbReference type="SAM" id="Phobius"/>
    </source>
</evidence>
<dbReference type="Pfam" id="PF00133">
    <property type="entry name" value="tRNA-synt_1"/>
    <property type="match status" value="1"/>
</dbReference>
<dbReference type="SUPFAM" id="SSF47323">
    <property type="entry name" value="Anticodon-binding domain of a subclass of class I aminoacyl-tRNA synthetases"/>
    <property type="match status" value="1"/>
</dbReference>
<sequence>MLYSGEKYGQPFVAPIRLFYILIIFVCLSTEIITIPLPTPTQEYQDYTTENSTMLAENSTDNNLYIIRAVVYEIGVLTDTNNNTDENPERHEEVNISIYNPPHKENGLLDLDKVPVSTEDTLSTQESYAGTYYCNQQLNGIVNILLFPVDFPKTFPSKDVLKWYQLWEKNNFFTLQNCDKEPFKMILPPPNVTGTLHIGHALTATIQDVLARWNRMKGYPVIWIPGLDHAGIATQVVVEKYLYKTKGYKKTDIGKEQFLSLIWEWKNEKENVIKNQLRLLGSSVDWSKEYFTISENHNFAVTEALIKLNERNMLYRDKDLINWSPSLQSAISDIEVEFVELTGKTELEVPGYKKKVTFGQLIKIAYQIKDSENELIVATTRPETLLGDVAIAVHPEDDRYNKYIGRYVWHSLRETFIPIIGDTSVNATFGTGAVKITPAHDHLDYKIAKDHGLEIIDTIDEHGNIITNNANYKGLPRFLARDKMLNELTNRGLLRGIESHKMTLPRCSRSGDIIEYLLKEQWFVRCKDMAQKALQAVKDGSLKIDPNIYESLWYNWLENIRDWCISRQLWWGHQIPAYEIKTEQSKKTEWIIARSKEDALFIAQKKYGVHVEVHQDNDVLDTWFSSALLPFTTMGWPQKMEDFKKYYPLTLMETGHDILFFWVARMVMLGLELTGQLPFKEVLLHGVLCDAQGKKISKSLGNVISPENIINGISLQDLNEQSKESYNAGILNKTELKRTLTVNGKMFPNGISACGVDALRMTLCAHNIKNRTVSFNIIECQQNYFFCNKIWQASKYILLMVTPDKYCKPERFTTLDSWILSRLSLMVEEVNTGFVERNFYKAVAAIKQFIYYEFCDIYLEATKWGFRSEEELVVISHTYTLINCLEVSLRILTPITPFLTDELYSRLSKQLPSFLSLSSLSEAPYPTTEEFKDLRNELLDERMNSILNLITEIRSFTANISKKLEPEVHIVVDSSEDHEFYTKNINAIKGASRIWNVSIYLKENYVKTANSIHEELNSNCSLFLLVQDKSTLDQILQIIEKRKTRGENKSRKSMKI</sequence>
<evidence type="ECO:0000259" key="15">
    <source>
        <dbReference type="Pfam" id="PF08264"/>
    </source>
</evidence>
<keyword evidence="4" id="KW-0963">Cytoplasm</keyword>
<evidence type="ECO:0000256" key="7">
    <source>
        <dbReference type="ARBA" id="ARBA00022840"/>
    </source>
</evidence>
<evidence type="ECO:0000256" key="3">
    <source>
        <dbReference type="ARBA" id="ARBA00013169"/>
    </source>
</evidence>
<evidence type="ECO:0000256" key="11">
    <source>
        <dbReference type="ARBA" id="ARBA00047552"/>
    </source>
</evidence>
<keyword evidence="5 12" id="KW-0436">Ligase</keyword>
<keyword evidence="13" id="KW-0472">Membrane</keyword>
<dbReference type="FunFam" id="3.40.50.620:FF:000078">
    <property type="entry name" value="Valine--tRNA ligase, mitochondrial"/>
    <property type="match status" value="1"/>
</dbReference>
<dbReference type="NCBIfam" id="NF004349">
    <property type="entry name" value="PRK05729.1"/>
    <property type="match status" value="1"/>
</dbReference>
<dbReference type="Gene3D" id="1.10.730.10">
    <property type="entry name" value="Isoleucyl-tRNA Synthetase, Domain 1"/>
    <property type="match status" value="1"/>
</dbReference>
<dbReference type="InterPro" id="IPR009080">
    <property type="entry name" value="tRNAsynth_Ia_anticodon-bd"/>
</dbReference>
<reference evidence="16" key="1">
    <citation type="journal article" date="2020" name="G3 (Bethesda)">
        <title>High-Quality Assemblies for Three Invasive Social Wasps from the &lt;i&gt;Vespula&lt;/i&gt; Genus.</title>
        <authorList>
            <person name="Harrop T.W.R."/>
            <person name="Guhlin J."/>
            <person name="McLaughlin G.M."/>
            <person name="Permina E."/>
            <person name="Stockwell P."/>
            <person name="Gilligan J."/>
            <person name="Le Lec M.F."/>
            <person name="Gruber M.A.M."/>
            <person name="Quinn O."/>
            <person name="Lovegrove M."/>
            <person name="Duncan E.J."/>
            <person name="Remnant E.J."/>
            <person name="Van Eeckhoven J."/>
            <person name="Graham B."/>
            <person name="Knapp R.A."/>
            <person name="Langford K.W."/>
            <person name="Kronenberg Z."/>
            <person name="Press M.O."/>
            <person name="Eacker S.M."/>
            <person name="Wilson-Rankin E.E."/>
            <person name="Purcell J."/>
            <person name="Lester P.J."/>
            <person name="Dearden P.K."/>
        </authorList>
    </citation>
    <scope>NUCLEOTIDE SEQUENCE</scope>
    <source>
        <strain evidence="16">Marl-1</strain>
    </source>
</reference>
<evidence type="ECO:0000256" key="2">
    <source>
        <dbReference type="ARBA" id="ARBA00005594"/>
    </source>
</evidence>
<dbReference type="InterPro" id="IPR033705">
    <property type="entry name" value="Anticodon_Ia_Val"/>
</dbReference>
<comment type="similarity">
    <text evidence="2 12">Belongs to the class-I aminoacyl-tRNA synthetase family.</text>
</comment>
<keyword evidence="7 12" id="KW-0067">ATP-binding</keyword>
<evidence type="ECO:0000256" key="6">
    <source>
        <dbReference type="ARBA" id="ARBA00022741"/>
    </source>
</evidence>
<dbReference type="Gene3D" id="3.40.50.620">
    <property type="entry name" value="HUPs"/>
    <property type="match status" value="2"/>
</dbReference>
<dbReference type="InterPro" id="IPR009008">
    <property type="entry name" value="Val/Leu/Ile-tRNA-synth_edit"/>
</dbReference>
<comment type="catalytic activity">
    <reaction evidence="11">
        <text>tRNA(Val) + L-valine + ATP = L-valyl-tRNA(Val) + AMP + diphosphate</text>
        <dbReference type="Rhea" id="RHEA:10704"/>
        <dbReference type="Rhea" id="RHEA-COMP:9672"/>
        <dbReference type="Rhea" id="RHEA-COMP:9708"/>
        <dbReference type="ChEBI" id="CHEBI:30616"/>
        <dbReference type="ChEBI" id="CHEBI:33019"/>
        <dbReference type="ChEBI" id="CHEBI:57762"/>
        <dbReference type="ChEBI" id="CHEBI:78442"/>
        <dbReference type="ChEBI" id="CHEBI:78537"/>
        <dbReference type="ChEBI" id="CHEBI:456215"/>
        <dbReference type="EC" id="6.1.1.9"/>
    </reaction>
</comment>
<keyword evidence="8 12" id="KW-0648">Protein biosynthesis</keyword>
<accession>A0A834MZB0</accession>
<dbReference type="PROSITE" id="PS00178">
    <property type="entry name" value="AA_TRNA_LIGASE_I"/>
    <property type="match status" value="1"/>
</dbReference>
<name>A0A834MZB0_VESVU</name>
<feature type="domain" description="Aminoacyl-tRNA synthetase class Ia" evidence="14">
    <location>
        <begin position="162"/>
        <end position="766"/>
    </location>
</feature>
<protein>
    <recommendedName>
        <fullName evidence="3">valine--tRNA ligase</fullName>
        <ecNumber evidence="3">6.1.1.9</ecNumber>
    </recommendedName>
    <alternativeName>
        <fullName evidence="10">Valyl-tRNA synthetase</fullName>
    </alternativeName>
</protein>
<evidence type="ECO:0000256" key="8">
    <source>
        <dbReference type="ARBA" id="ARBA00022917"/>
    </source>
</evidence>
<gene>
    <name evidence="16" type="ORF">HZH66_010406</name>
</gene>
<dbReference type="GO" id="GO:0005524">
    <property type="term" value="F:ATP binding"/>
    <property type="evidence" value="ECO:0007669"/>
    <property type="project" value="UniProtKB-KW"/>
</dbReference>
<dbReference type="EMBL" id="JACSEA010000011">
    <property type="protein sequence ID" value="KAF7389269.1"/>
    <property type="molecule type" value="Genomic_DNA"/>
</dbReference>
<keyword evidence="13" id="KW-0812">Transmembrane</keyword>
<dbReference type="InterPro" id="IPR013155">
    <property type="entry name" value="M/V/L/I-tRNA-synth_anticd-bd"/>
</dbReference>
<dbReference type="PRINTS" id="PR00986">
    <property type="entry name" value="TRNASYNTHVAL"/>
</dbReference>
<dbReference type="GO" id="GO:0006438">
    <property type="term" value="P:valyl-tRNA aminoacylation"/>
    <property type="evidence" value="ECO:0007669"/>
    <property type="project" value="InterPro"/>
</dbReference>
<organism evidence="16 17">
    <name type="scientific">Vespula vulgaris</name>
    <name type="common">Yellow jacket</name>
    <name type="synonym">Wasp</name>
    <dbReference type="NCBI Taxonomy" id="7454"/>
    <lineage>
        <taxon>Eukaryota</taxon>
        <taxon>Metazoa</taxon>
        <taxon>Ecdysozoa</taxon>
        <taxon>Arthropoda</taxon>
        <taxon>Hexapoda</taxon>
        <taxon>Insecta</taxon>
        <taxon>Pterygota</taxon>
        <taxon>Neoptera</taxon>
        <taxon>Endopterygota</taxon>
        <taxon>Hymenoptera</taxon>
        <taxon>Apocrita</taxon>
        <taxon>Aculeata</taxon>
        <taxon>Vespoidea</taxon>
        <taxon>Vespidae</taxon>
        <taxon>Vespinae</taxon>
        <taxon>Vespula</taxon>
    </lineage>
</organism>
<dbReference type="InterPro" id="IPR001412">
    <property type="entry name" value="aa-tRNA-synth_I_CS"/>
</dbReference>
<dbReference type="GO" id="GO:0002161">
    <property type="term" value="F:aminoacyl-tRNA deacylase activity"/>
    <property type="evidence" value="ECO:0007669"/>
    <property type="project" value="InterPro"/>
</dbReference>
<evidence type="ECO:0000256" key="10">
    <source>
        <dbReference type="ARBA" id="ARBA00029936"/>
    </source>
</evidence>
<dbReference type="PANTHER" id="PTHR11946">
    <property type="entry name" value="VALYL-TRNA SYNTHETASES"/>
    <property type="match status" value="1"/>
</dbReference>
<keyword evidence="6 12" id="KW-0547">Nucleotide-binding</keyword>
<evidence type="ECO:0000256" key="12">
    <source>
        <dbReference type="RuleBase" id="RU363035"/>
    </source>
</evidence>